<evidence type="ECO:0000259" key="1">
    <source>
        <dbReference type="PROSITE" id="PS51747"/>
    </source>
</evidence>
<dbReference type="RefSeq" id="XP_065328815.1">
    <property type="nucleotide sequence ID" value="XM_065472743.1"/>
</dbReference>
<accession>A0AAX4J9M7</accession>
<keyword evidence="3" id="KW-1185">Reference proteome</keyword>
<dbReference type="EMBL" id="CP142727">
    <property type="protein sequence ID" value="WUR02670.1"/>
    <property type="molecule type" value="Genomic_DNA"/>
</dbReference>
<reference evidence="2" key="1">
    <citation type="journal article" date="2024" name="BMC Genomics">
        <title>Functional annotation of a divergent genome using sequence and structure-based similarity.</title>
        <authorList>
            <person name="Svedberg D."/>
            <person name="Winiger R.R."/>
            <person name="Berg A."/>
            <person name="Sharma H."/>
            <person name="Tellgren-Roth C."/>
            <person name="Debrunner-Vossbrinck B.A."/>
            <person name="Vossbrinck C.R."/>
            <person name="Barandun J."/>
        </authorList>
    </citation>
    <scope>NUCLEOTIDE SEQUENCE</scope>
    <source>
        <strain evidence="2">Illinois isolate</strain>
    </source>
</reference>
<dbReference type="PROSITE" id="PS51747">
    <property type="entry name" value="CYT_DCMP_DEAMINASES_2"/>
    <property type="match status" value="1"/>
</dbReference>
<name>A0AAX4J9M7_9MICR</name>
<dbReference type="AlphaFoldDB" id="A0AAX4J9M7"/>
<dbReference type="KEGG" id="vnx:VNE69_02191"/>
<organism evidence="2 3">
    <name type="scientific">Vairimorpha necatrix</name>
    <dbReference type="NCBI Taxonomy" id="6039"/>
    <lineage>
        <taxon>Eukaryota</taxon>
        <taxon>Fungi</taxon>
        <taxon>Fungi incertae sedis</taxon>
        <taxon>Microsporidia</taxon>
        <taxon>Nosematidae</taxon>
        <taxon>Vairimorpha</taxon>
    </lineage>
</organism>
<evidence type="ECO:0000313" key="3">
    <source>
        <dbReference type="Proteomes" id="UP001334084"/>
    </source>
</evidence>
<proteinExistence type="predicted"/>
<dbReference type="InterPro" id="IPR002125">
    <property type="entry name" value="CMP_dCMP_dom"/>
</dbReference>
<dbReference type="SUPFAM" id="SSF53927">
    <property type="entry name" value="Cytidine deaminase-like"/>
    <property type="match status" value="1"/>
</dbReference>
<feature type="domain" description="CMP/dCMP-type deaminase" evidence="1">
    <location>
        <begin position="124"/>
        <end position="253"/>
    </location>
</feature>
<dbReference type="GO" id="GO:0003824">
    <property type="term" value="F:catalytic activity"/>
    <property type="evidence" value="ECO:0007669"/>
    <property type="project" value="InterPro"/>
</dbReference>
<evidence type="ECO:0000313" key="2">
    <source>
        <dbReference type="EMBL" id="WUR02670.1"/>
    </source>
</evidence>
<sequence>MIITKLTSHLQDESPSFTSIYAILVHKNDVSLTLQSLKDDLIPKYLKRVKFLSHDFVCILTNKVHSIFETIKIKIPHKPAYSIFQYEIYKEVWPCIYHHRVDIPIDHSFITKWVHTLENYSKDVSKNIFKDVSNSIVTHSNTLYTNKNTSIPFCSSCLIVDGDVLLSSTFTSPHPLGHAIFQGVDSVSRSRRGYLCTGFDAFITDEPCLSCAMAFVHGRIRRVFCLNKKQEGGVFSKEKFNMNSDLNHRYSVYLISSQNINQ</sequence>
<dbReference type="Gene3D" id="3.40.140.10">
    <property type="entry name" value="Cytidine Deaminase, domain 2"/>
    <property type="match status" value="1"/>
</dbReference>
<protein>
    <submittedName>
        <fullName evidence="2">Inactive tRNA-specific adenosine deaminase-like protein</fullName>
    </submittedName>
</protein>
<dbReference type="GO" id="GO:0006139">
    <property type="term" value="P:nucleobase-containing compound metabolic process"/>
    <property type="evidence" value="ECO:0007669"/>
    <property type="project" value="UniProtKB-ARBA"/>
</dbReference>
<dbReference type="InterPro" id="IPR016193">
    <property type="entry name" value="Cytidine_deaminase-like"/>
</dbReference>
<dbReference type="Proteomes" id="UP001334084">
    <property type="component" value="Chromosome 2"/>
</dbReference>
<dbReference type="GeneID" id="90540481"/>
<gene>
    <name evidence="2" type="ORF">VNE69_02191</name>
</gene>